<dbReference type="Proteomes" id="UP000192911">
    <property type="component" value="Unassembled WGS sequence"/>
</dbReference>
<evidence type="ECO:0000313" key="2">
    <source>
        <dbReference type="Proteomes" id="UP000192911"/>
    </source>
</evidence>
<dbReference type="EMBL" id="FXAH01000002">
    <property type="protein sequence ID" value="SMF09972.1"/>
    <property type="molecule type" value="Genomic_DNA"/>
</dbReference>
<protein>
    <submittedName>
        <fullName evidence="1">Uncharacterized protein</fullName>
    </submittedName>
</protein>
<name>A0A1X7D6P7_TRICW</name>
<dbReference type="GeneID" id="95552213"/>
<keyword evidence="2" id="KW-1185">Reference proteome</keyword>
<accession>A0A1X7D6P7</accession>
<dbReference type="RefSeq" id="WP_085225315.1">
    <property type="nucleotide sequence ID" value="NZ_BSQD01000002.1"/>
</dbReference>
<dbReference type="OrthoDB" id="9096735at2"/>
<gene>
    <name evidence="1" type="ORF">SAMN06295900_102468</name>
</gene>
<dbReference type="AlphaFoldDB" id="A0A1X7D6P7"/>
<organism evidence="1 2">
    <name type="scientific">Trinickia caryophylli</name>
    <name type="common">Paraburkholderia caryophylli</name>
    <dbReference type="NCBI Taxonomy" id="28094"/>
    <lineage>
        <taxon>Bacteria</taxon>
        <taxon>Pseudomonadati</taxon>
        <taxon>Pseudomonadota</taxon>
        <taxon>Betaproteobacteria</taxon>
        <taxon>Burkholderiales</taxon>
        <taxon>Burkholderiaceae</taxon>
        <taxon>Trinickia</taxon>
    </lineage>
</organism>
<proteinExistence type="predicted"/>
<evidence type="ECO:0000313" key="1">
    <source>
        <dbReference type="EMBL" id="SMF09972.1"/>
    </source>
</evidence>
<sequence>MNPADSRSTALARAVKMAANRGVVVARIAGSATAWWGGNIDDWQPDETLLSSRAALERYWHLVRDFRASRLPTAHAIMVYRDGSFASVMLGVRTPEAVTAYLTEAMELARTRSAQPWLRA</sequence>
<reference evidence="2" key="1">
    <citation type="submission" date="2017-04" db="EMBL/GenBank/DDBJ databases">
        <authorList>
            <person name="Varghese N."/>
            <person name="Submissions S."/>
        </authorList>
    </citation>
    <scope>NUCLEOTIDE SEQUENCE [LARGE SCALE GENOMIC DNA]</scope>
    <source>
        <strain evidence="2">Ballard 720</strain>
    </source>
</reference>